<reference evidence="1 2" key="1">
    <citation type="submission" date="2011-10" db="EMBL/GenBank/DDBJ databases">
        <title>Whole genome sequence of Selenomonas ruminantium subsp. lactilytica TAM6421.</title>
        <authorList>
            <person name="Oguchi A."/>
            <person name="Ankai A."/>
            <person name="Kaneko J."/>
            <person name="Yamada-Narita S."/>
            <person name="Fukui S."/>
            <person name="Takahashi M."/>
            <person name="Onodera T."/>
            <person name="Kojima S."/>
            <person name="Fushimi T."/>
            <person name="Abe N."/>
            <person name="Kamio Y."/>
            <person name="Yamazaki S."/>
            <person name="Fujita N."/>
        </authorList>
    </citation>
    <scope>NUCLEOTIDE SEQUENCE [LARGE SCALE GENOMIC DNA]</scope>
    <source>
        <strain evidence="2">NBRC 103574 / TAM6421</strain>
        <plasmid evidence="1 2">pSRC4</plasmid>
    </source>
</reference>
<dbReference type="HOGENOM" id="CLU_3140581_0_0_9"/>
<organism evidence="1 2">
    <name type="scientific">Selenomonas ruminantium subsp. lactilytica (strain NBRC 103574 / TAM6421)</name>
    <dbReference type="NCBI Taxonomy" id="927704"/>
    <lineage>
        <taxon>Bacteria</taxon>
        <taxon>Bacillati</taxon>
        <taxon>Bacillota</taxon>
        <taxon>Negativicutes</taxon>
        <taxon>Selenomonadales</taxon>
        <taxon>Selenomonadaceae</taxon>
        <taxon>Selenomonas</taxon>
    </lineage>
</organism>
<dbReference type="EMBL" id="AP012294">
    <property type="protein sequence ID" value="BAL84673.1"/>
    <property type="molecule type" value="Genomic_DNA"/>
</dbReference>
<name>I0GV86_SELRL</name>
<sequence>MVLMTCHGLKLPYKRLFLILVLCNQKSDREKRRLRPLKKETHINYRIGV</sequence>
<evidence type="ECO:0000313" key="1">
    <source>
        <dbReference type="EMBL" id="BAL84673.1"/>
    </source>
</evidence>
<geneLocation type="plasmid" evidence="1 2">
    <name>pSRC4</name>
</geneLocation>
<dbReference type="PATRIC" id="fig|927704.6.peg.3436"/>
<protein>
    <submittedName>
        <fullName evidence="1">Uncharacterized protein</fullName>
    </submittedName>
</protein>
<dbReference type="AlphaFoldDB" id="I0GV86"/>
<accession>I0GV86</accession>
<dbReference type="Proteomes" id="UP000007887">
    <property type="component" value="Plasmid pSRC4"/>
</dbReference>
<gene>
    <name evidence="1" type="ordered locus">SELR_pSRC400220</name>
</gene>
<proteinExistence type="predicted"/>
<dbReference type="KEGG" id="sri:SELR_pSRC400220"/>
<keyword evidence="1" id="KW-0614">Plasmid</keyword>
<evidence type="ECO:0000313" key="2">
    <source>
        <dbReference type="Proteomes" id="UP000007887"/>
    </source>
</evidence>